<feature type="transmembrane region" description="Helical" evidence="1">
    <location>
        <begin position="6"/>
        <end position="23"/>
    </location>
</feature>
<keyword evidence="1" id="KW-0812">Transmembrane</keyword>
<evidence type="ECO:0000313" key="2">
    <source>
        <dbReference type="EMBL" id="PWJ43719.1"/>
    </source>
</evidence>
<keyword evidence="3" id="KW-1185">Reference proteome</keyword>
<dbReference type="EMBL" id="QGDO01000001">
    <property type="protein sequence ID" value="PWJ43719.1"/>
    <property type="molecule type" value="Genomic_DNA"/>
</dbReference>
<accession>A0A315ZEY9</accession>
<proteinExistence type="predicted"/>
<gene>
    <name evidence="2" type="ORF">BC781_10165</name>
</gene>
<evidence type="ECO:0000313" key="3">
    <source>
        <dbReference type="Proteomes" id="UP000245535"/>
    </source>
</evidence>
<keyword evidence="1" id="KW-1133">Transmembrane helix</keyword>
<protein>
    <submittedName>
        <fullName evidence="2">Uncharacterized protein</fullName>
    </submittedName>
</protein>
<dbReference type="AlphaFoldDB" id="A0A315ZEY9"/>
<name>A0A315ZEY9_SEDFL</name>
<dbReference type="RefSeq" id="WP_109615259.1">
    <property type="nucleotide sequence ID" value="NZ_QGDO01000001.1"/>
</dbReference>
<dbReference type="OrthoDB" id="1931306at2"/>
<reference evidence="2 3" key="1">
    <citation type="submission" date="2018-03" db="EMBL/GenBank/DDBJ databases">
        <title>Genomic Encyclopedia of Archaeal and Bacterial Type Strains, Phase II (KMG-II): from individual species to whole genera.</title>
        <authorList>
            <person name="Goeker M."/>
        </authorList>
    </citation>
    <scope>NUCLEOTIDE SEQUENCE [LARGE SCALE GENOMIC DNA]</scope>
    <source>
        <strain evidence="2 3">DSM 28229</strain>
    </source>
</reference>
<keyword evidence="1" id="KW-0472">Membrane</keyword>
<organism evidence="2 3">
    <name type="scientific">Sediminitomix flava</name>
    <dbReference type="NCBI Taxonomy" id="379075"/>
    <lineage>
        <taxon>Bacteria</taxon>
        <taxon>Pseudomonadati</taxon>
        <taxon>Bacteroidota</taxon>
        <taxon>Cytophagia</taxon>
        <taxon>Cytophagales</taxon>
        <taxon>Flammeovirgaceae</taxon>
        <taxon>Sediminitomix</taxon>
    </lineage>
</organism>
<comment type="caution">
    <text evidence="2">The sequence shown here is derived from an EMBL/GenBank/DDBJ whole genome shotgun (WGS) entry which is preliminary data.</text>
</comment>
<dbReference type="Proteomes" id="UP000245535">
    <property type="component" value="Unassembled WGS sequence"/>
</dbReference>
<evidence type="ECO:0000256" key="1">
    <source>
        <dbReference type="SAM" id="Phobius"/>
    </source>
</evidence>
<sequence length="185" mass="21511">MNVNFLFKLFFSVFIYFLPYFSFGQKPEIVSYEFVDKGNSEYILPLYGLNYVQGDFIITSVVDDFLRVKKGTPLIEIAKEIAEHVSKKMKGLKLGVEIEVLENGAKCLNIELIEPDNFDDFFKHSWAQSFTASGVAMETLNIIVPNFLQKNYRGPWIDLIRFEDEGDGITKHEYVRYQKQHDILE</sequence>